<reference evidence="8" key="1">
    <citation type="journal article" date="2020" name="J Insects Food Feed">
        <title>The yellow mealworm (Tenebrio molitor) genome: a resource for the emerging insects as food and feed industry.</title>
        <authorList>
            <person name="Eriksson T."/>
            <person name="Andere A."/>
            <person name="Kelstrup H."/>
            <person name="Emery V."/>
            <person name="Picard C."/>
        </authorList>
    </citation>
    <scope>NUCLEOTIDE SEQUENCE</scope>
    <source>
        <strain evidence="8">Stoneville</strain>
        <tissue evidence="8">Whole head</tissue>
    </source>
</reference>
<dbReference type="PANTHER" id="PTHR11730">
    <property type="entry name" value="AMMONIUM TRANSPORTER"/>
    <property type="match status" value="1"/>
</dbReference>
<feature type="transmembrane region" description="Helical" evidence="6">
    <location>
        <begin position="109"/>
        <end position="131"/>
    </location>
</feature>
<feature type="transmembrane region" description="Helical" evidence="6">
    <location>
        <begin position="172"/>
        <end position="189"/>
    </location>
</feature>
<dbReference type="InterPro" id="IPR029020">
    <property type="entry name" value="Ammonium/urea_transptr"/>
</dbReference>
<evidence type="ECO:0000256" key="2">
    <source>
        <dbReference type="ARBA" id="ARBA00011036"/>
    </source>
</evidence>
<comment type="similarity">
    <text evidence="2">Belongs to the ammonium transporter (TC 2.A.49) family. Rh subfamily.</text>
</comment>
<feature type="transmembrane region" description="Helical" evidence="6">
    <location>
        <begin position="83"/>
        <end position="102"/>
    </location>
</feature>
<feature type="domain" description="Ammonium transporter AmtB-like" evidence="7">
    <location>
        <begin position="71"/>
        <end position="454"/>
    </location>
</feature>
<feature type="transmembrane region" description="Helical" evidence="6">
    <location>
        <begin position="429"/>
        <end position="452"/>
    </location>
</feature>
<comment type="subcellular location">
    <subcellularLocation>
        <location evidence="1">Membrane</location>
        <topology evidence="1">Multi-pass membrane protein</topology>
    </subcellularLocation>
</comment>
<evidence type="ECO:0000256" key="6">
    <source>
        <dbReference type="SAM" id="Phobius"/>
    </source>
</evidence>
<feature type="transmembrane region" description="Helical" evidence="6">
    <location>
        <begin position="201"/>
        <end position="220"/>
    </location>
</feature>
<keyword evidence="5 6" id="KW-0472">Membrane</keyword>
<evidence type="ECO:0000313" key="9">
    <source>
        <dbReference type="Proteomes" id="UP000719412"/>
    </source>
</evidence>
<keyword evidence="4 6" id="KW-1133">Transmembrane helix</keyword>
<protein>
    <recommendedName>
        <fullName evidence="7">Ammonium transporter AmtB-like domain-containing protein</fullName>
    </recommendedName>
</protein>
<dbReference type="GO" id="GO:0005886">
    <property type="term" value="C:plasma membrane"/>
    <property type="evidence" value="ECO:0007669"/>
    <property type="project" value="InterPro"/>
</dbReference>
<feature type="transmembrane region" description="Helical" evidence="6">
    <location>
        <begin position="143"/>
        <end position="165"/>
    </location>
</feature>
<sequence length="502" mass="54745">MRRLVEYACKRASSTTSNNPHIQKIQRLKLALIVVFLQLAVSVLFVNFCEYSVEADAADTRNSLNPVFGGFKKNQKLNGDYKLFQDVHVMIFIGFGFLMTFLRRYGYSAVGFNFLLGALIIQWALLCQGFYQLNENNKMELGIGSLFKADIAAATVLISMGAVLGRTSYMQLLIMGIAEIAVFSANSFLGSDVFQVADAGGSMFVHAFGAYFGLAVSYIIELRKGKQIENSLEEARYTSDIFAMIGTIFLWLFWPSFNAIEATGDGQQRAVINTYLSLAACCVTTFAVSLILSEHHKFDMVHIQNSTLAGGVAVGTSANLMLQPYGAVLVGAAAGLISVAGYTKLTPWLSANLGIRDTCGVHNLHGIPGVLAGLIGAFMAGIASESIYCKTLYEIYPARADANMTATAEYNFLKPGLGRTAGEQAGYQILALVVTVVLAIVSGILTGLIVMLEFSLPLKEKLFDDELAWRLPDNEISDVPLFTFKPLIKSDYSSYKRVLFSK</sequence>
<organism evidence="8 9">
    <name type="scientific">Tenebrio molitor</name>
    <name type="common">Yellow mealworm beetle</name>
    <dbReference type="NCBI Taxonomy" id="7067"/>
    <lineage>
        <taxon>Eukaryota</taxon>
        <taxon>Metazoa</taxon>
        <taxon>Ecdysozoa</taxon>
        <taxon>Arthropoda</taxon>
        <taxon>Hexapoda</taxon>
        <taxon>Insecta</taxon>
        <taxon>Pterygota</taxon>
        <taxon>Neoptera</taxon>
        <taxon>Endopterygota</taxon>
        <taxon>Coleoptera</taxon>
        <taxon>Polyphaga</taxon>
        <taxon>Cucujiformia</taxon>
        <taxon>Tenebrionidae</taxon>
        <taxon>Tenebrio</taxon>
    </lineage>
</organism>
<dbReference type="Gene3D" id="1.10.3430.10">
    <property type="entry name" value="Ammonium transporter AmtB like domains"/>
    <property type="match status" value="1"/>
</dbReference>
<feature type="transmembrane region" description="Helical" evidence="6">
    <location>
        <begin position="363"/>
        <end position="383"/>
    </location>
</feature>
<dbReference type="AlphaFoldDB" id="A0A8J6HJ39"/>
<dbReference type="PRINTS" id="PR00342">
    <property type="entry name" value="RHESUSRHD"/>
</dbReference>
<dbReference type="SUPFAM" id="SSF111352">
    <property type="entry name" value="Ammonium transporter"/>
    <property type="match status" value="1"/>
</dbReference>
<evidence type="ECO:0000256" key="1">
    <source>
        <dbReference type="ARBA" id="ARBA00004141"/>
    </source>
</evidence>
<gene>
    <name evidence="8" type="ORF">GEV33_006971</name>
</gene>
<dbReference type="GO" id="GO:0008519">
    <property type="term" value="F:ammonium channel activity"/>
    <property type="evidence" value="ECO:0007669"/>
    <property type="project" value="InterPro"/>
</dbReference>
<proteinExistence type="inferred from homology"/>
<feature type="transmembrane region" description="Helical" evidence="6">
    <location>
        <begin position="30"/>
        <end position="48"/>
    </location>
</feature>
<evidence type="ECO:0000256" key="5">
    <source>
        <dbReference type="ARBA" id="ARBA00023136"/>
    </source>
</evidence>
<accession>A0A8J6HJ39</accession>
<reference evidence="8" key="2">
    <citation type="submission" date="2021-08" db="EMBL/GenBank/DDBJ databases">
        <authorList>
            <person name="Eriksson T."/>
        </authorList>
    </citation>
    <scope>NUCLEOTIDE SEQUENCE</scope>
    <source>
        <strain evidence="8">Stoneville</strain>
        <tissue evidence="8">Whole head</tissue>
    </source>
</reference>
<evidence type="ECO:0000256" key="3">
    <source>
        <dbReference type="ARBA" id="ARBA00022692"/>
    </source>
</evidence>
<comment type="caution">
    <text evidence="8">The sequence shown here is derived from an EMBL/GenBank/DDBJ whole genome shotgun (WGS) entry which is preliminary data.</text>
</comment>
<dbReference type="Pfam" id="PF00909">
    <property type="entry name" value="Ammonium_transp"/>
    <property type="match status" value="1"/>
</dbReference>
<dbReference type="EMBL" id="JABDTM020022548">
    <property type="protein sequence ID" value="KAH0815821.1"/>
    <property type="molecule type" value="Genomic_DNA"/>
</dbReference>
<keyword evidence="9" id="KW-1185">Reference proteome</keyword>
<evidence type="ECO:0000313" key="8">
    <source>
        <dbReference type="EMBL" id="KAH0815821.1"/>
    </source>
</evidence>
<feature type="transmembrane region" description="Helical" evidence="6">
    <location>
        <begin position="241"/>
        <end position="260"/>
    </location>
</feature>
<evidence type="ECO:0000256" key="4">
    <source>
        <dbReference type="ARBA" id="ARBA00022989"/>
    </source>
</evidence>
<name>A0A8J6HJ39_TENMO</name>
<dbReference type="PANTHER" id="PTHR11730:SF60">
    <property type="entry name" value="RH50, ISOFORM D"/>
    <property type="match status" value="1"/>
</dbReference>
<dbReference type="FunFam" id="1.10.3430.10:FF:000012">
    <property type="entry name" value="Rh type C glycoprotein"/>
    <property type="match status" value="1"/>
</dbReference>
<dbReference type="InterPro" id="IPR002229">
    <property type="entry name" value="RhesusRHD"/>
</dbReference>
<dbReference type="GO" id="GO:0097272">
    <property type="term" value="P:ammonium homeostasis"/>
    <property type="evidence" value="ECO:0007669"/>
    <property type="project" value="TreeGrafter"/>
</dbReference>
<dbReference type="Proteomes" id="UP000719412">
    <property type="component" value="Unassembled WGS sequence"/>
</dbReference>
<feature type="transmembrane region" description="Helical" evidence="6">
    <location>
        <begin position="325"/>
        <end position="343"/>
    </location>
</feature>
<dbReference type="InterPro" id="IPR024041">
    <property type="entry name" value="NH4_transpt_AmtB-like_dom"/>
</dbReference>
<feature type="transmembrane region" description="Helical" evidence="6">
    <location>
        <begin position="272"/>
        <end position="292"/>
    </location>
</feature>
<evidence type="ECO:0000259" key="7">
    <source>
        <dbReference type="Pfam" id="PF00909"/>
    </source>
</evidence>
<keyword evidence="3 6" id="KW-0812">Transmembrane</keyword>